<evidence type="ECO:0000313" key="20">
    <source>
        <dbReference type="EMBL" id="TDS17369.1"/>
    </source>
</evidence>
<dbReference type="CDD" id="cd02796">
    <property type="entry name" value="tRNA_bind_bactPheRS"/>
    <property type="match status" value="1"/>
</dbReference>
<feature type="binding site" evidence="15">
    <location>
        <position position="468"/>
    </location>
    <ligand>
        <name>Mg(2+)</name>
        <dbReference type="ChEBI" id="CHEBI:18420"/>
        <note>shared with alpha subunit</note>
    </ligand>
</feature>
<dbReference type="HAMAP" id="MF_00283">
    <property type="entry name" value="Phe_tRNA_synth_beta1"/>
    <property type="match status" value="1"/>
</dbReference>
<dbReference type="InterPro" id="IPR002547">
    <property type="entry name" value="tRNA-bd_dom"/>
</dbReference>
<dbReference type="GO" id="GO:0000287">
    <property type="term" value="F:magnesium ion binding"/>
    <property type="evidence" value="ECO:0007669"/>
    <property type="project" value="UniProtKB-UniRule"/>
</dbReference>
<dbReference type="InterPro" id="IPR005121">
    <property type="entry name" value="Fdx_antiC-bd"/>
</dbReference>
<evidence type="ECO:0000259" key="17">
    <source>
        <dbReference type="PROSITE" id="PS50886"/>
    </source>
</evidence>
<dbReference type="InterPro" id="IPR005146">
    <property type="entry name" value="B3/B4_tRNA-bd"/>
</dbReference>
<keyword evidence="6 15" id="KW-0436">Ligase</keyword>
<dbReference type="Gene3D" id="3.30.930.10">
    <property type="entry name" value="Bira Bifunctional Protein, Domain 2"/>
    <property type="match status" value="1"/>
</dbReference>
<dbReference type="InterPro" id="IPR009061">
    <property type="entry name" value="DNA-bd_dom_put_sf"/>
</dbReference>
<dbReference type="Proteomes" id="UP000294752">
    <property type="component" value="Unassembled WGS sequence"/>
</dbReference>
<dbReference type="SMART" id="SM00874">
    <property type="entry name" value="B5"/>
    <property type="match status" value="1"/>
</dbReference>
<dbReference type="OrthoDB" id="9805455at2"/>
<dbReference type="NCBIfam" id="TIGR00472">
    <property type="entry name" value="pheT_bact"/>
    <property type="match status" value="1"/>
</dbReference>
<dbReference type="Gene3D" id="3.50.40.10">
    <property type="entry name" value="Phenylalanyl-trna Synthetase, Chain B, domain 3"/>
    <property type="match status" value="1"/>
</dbReference>
<dbReference type="PROSITE" id="PS51483">
    <property type="entry name" value="B5"/>
    <property type="match status" value="1"/>
</dbReference>
<dbReference type="InterPro" id="IPR045060">
    <property type="entry name" value="Phe-tRNA-ligase_IIc_bsu"/>
</dbReference>
<dbReference type="Gene3D" id="2.40.50.140">
    <property type="entry name" value="Nucleic acid-binding proteins"/>
    <property type="match status" value="1"/>
</dbReference>
<evidence type="ECO:0000256" key="10">
    <source>
        <dbReference type="ARBA" id="ARBA00022842"/>
    </source>
</evidence>
<evidence type="ECO:0000256" key="12">
    <source>
        <dbReference type="ARBA" id="ARBA00022917"/>
    </source>
</evidence>
<evidence type="ECO:0000256" key="1">
    <source>
        <dbReference type="ARBA" id="ARBA00004496"/>
    </source>
</evidence>
<name>A0A4R7D816_9SPHI</name>
<dbReference type="Pfam" id="PF03147">
    <property type="entry name" value="FDX-ACB"/>
    <property type="match status" value="1"/>
</dbReference>
<dbReference type="Pfam" id="PF01588">
    <property type="entry name" value="tRNA_bind"/>
    <property type="match status" value="1"/>
</dbReference>
<evidence type="ECO:0000259" key="18">
    <source>
        <dbReference type="PROSITE" id="PS51447"/>
    </source>
</evidence>
<feature type="binding site" evidence="15">
    <location>
        <position position="462"/>
    </location>
    <ligand>
        <name>Mg(2+)</name>
        <dbReference type="ChEBI" id="CHEBI:18420"/>
        <note>shared with alpha subunit</note>
    </ligand>
</feature>
<dbReference type="Gene3D" id="3.30.56.10">
    <property type="match status" value="2"/>
</dbReference>
<keyword evidence="9 15" id="KW-0067">ATP-binding</keyword>
<evidence type="ECO:0000256" key="3">
    <source>
        <dbReference type="ARBA" id="ARBA00011209"/>
    </source>
</evidence>
<reference evidence="20 21" key="1">
    <citation type="submission" date="2019-03" db="EMBL/GenBank/DDBJ databases">
        <title>Genomic Encyclopedia of Type Strains, Phase III (KMG-III): the genomes of soil and plant-associated and newly described type strains.</title>
        <authorList>
            <person name="Whitman W."/>
        </authorList>
    </citation>
    <scope>NUCLEOTIDE SEQUENCE [LARGE SCALE GENOMIC DNA]</scope>
    <source>
        <strain evidence="20 21">CGMCC 1.12801</strain>
    </source>
</reference>
<sequence>MNISYNWLKNYINTDKTPQELSLILTDIGLEVELLETVQQIPGGLEGLVVGEVKTCEQHPNADKLKVTTVDVGAPELLHIVCGAPNVRAGLKVIVATVGTTCHPTTGEAFKITKSKIRGEVSEGMLCGEDEIGLGTSHAGIVELADSALIGSLVKDYFDIQDDYKFEIGLTPNRADAASHLGVARDLAAYFRTTYASSDVSAFQEGSAAGVSVEVVDVASAPRYSGVTISGLTVKESPDWLKERLHTIGVRPINNIVDVTNYILHDLGQPLHAFDADKISGNKIVVRKADEGELFTTLDGVERKLSAEDLVIADIEKPMCIAGVFGGAHSGVSETTTQIFLESAYFNAVSVRKTSKRHGLKTDSSFRFERGTDPNMPLYALQKAALLIQEVAGGDVLSSVTDHYPDPVSPFIFEVSYARVQKLIGQAIPAEEIRAIIIALGIGVTPVSEDLITVSVPAYKVDVTREVDVIEEVLRIYGYNNITLNTQIKSSLNTTEKPDKEVLLNQIADMLIGNGYREILNNSLTKLAFVENEETAVRIVNPLSSDLDTMRQNLLFSALTSVSYNQKRKSPHAKYFEYGKTYFKGEDGYTEKQNLAITLAGNQVHENWISGDKKSSFYHIKGAVDQIIRRLNISGLQLVDAEGPYFDYGLSYMKGQKALVTVGAVSVANLQKADVEGPVYFATFDWDLVVKVIRKNNIKYREISKFPAVRRDLALLVDEAVTFEQLQTVANKTERKLLQEINIFDVYKGDKLPAGKKSYALSFVLQDEEKTLNDKQIDSIIKKLMLNFEKETGATIR</sequence>
<dbReference type="GO" id="GO:0009328">
    <property type="term" value="C:phenylalanine-tRNA ligase complex"/>
    <property type="evidence" value="ECO:0007669"/>
    <property type="project" value="TreeGrafter"/>
</dbReference>
<dbReference type="InterPro" id="IPR020825">
    <property type="entry name" value="Phe-tRNA_synthase-like_B3/B4"/>
</dbReference>
<dbReference type="FunFam" id="3.30.70.380:FF:000001">
    <property type="entry name" value="Phenylalanine--tRNA ligase beta subunit"/>
    <property type="match status" value="1"/>
</dbReference>
<dbReference type="RefSeq" id="WP_133638495.1">
    <property type="nucleotide sequence ID" value="NZ_SNZV01000001.1"/>
</dbReference>
<keyword evidence="8 15" id="KW-0547">Nucleotide-binding</keyword>
<evidence type="ECO:0000259" key="19">
    <source>
        <dbReference type="PROSITE" id="PS51483"/>
    </source>
</evidence>
<evidence type="ECO:0000256" key="7">
    <source>
        <dbReference type="ARBA" id="ARBA00022723"/>
    </source>
</evidence>
<dbReference type="SMART" id="SM00873">
    <property type="entry name" value="B3_4"/>
    <property type="match status" value="1"/>
</dbReference>
<dbReference type="PROSITE" id="PS51447">
    <property type="entry name" value="FDX_ACB"/>
    <property type="match status" value="1"/>
</dbReference>
<dbReference type="AlphaFoldDB" id="A0A4R7D816"/>
<comment type="cofactor">
    <cofactor evidence="15">
        <name>Mg(2+)</name>
        <dbReference type="ChEBI" id="CHEBI:18420"/>
    </cofactor>
    <text evidence="15">Binds 2 magnesium ions per tetramer.</text>
</comment>
<dbReference type="SUPFAM" id="SSF55681">
    <property type="entry name" value="Class II aaRS and biotin synthetases"/>
    <property type="match status" value="1"/>
</dbReference>
<dbReference type="GO" id="GO:0000049">
    <property type="term" value="F:tRNA binding"/>
    <property type="evidence" value="ECO:0007669"/>
    <property type="project" value="UniProtKB-UniRule"/>
</dbReference>
<dbReference type="GO" id="GO:0004826">
    <property type="term" value="F:phenylalanine-tRNA ligase activity"/>
    <property type="evidence" value="ECO:0007669"/>
    <property type="project" value="UniProtKB-UniRule"/>
</dbReference>
<dbReference type="SUPFAM" id="SSF50249">
    <property type="entry name" value="Nucleic acid-binding proteins"/>
    <property type="match status" value="1"/>
</dbReference>
<comment type="subunit">
    <text evidence="3 15">Tetramer of two alpha and two beta subunits.</text>
</comment>
<dbReference type="InterPro" id="IPR012340">
    <property type="entry name" value="NA-bd_OB-fold"/>
</dbReference>
<evidence type="ECO:0000256" key="2">
    <source>
        <dbReference type="ARBA" id="ARBA00008653"/>
    </source>
</evidence>
<keyword evidence="11 16" id="KW-0694">RNA-binding</keyword>
<feature type="domain" description="B5" evidence="19">
    <location>
        <begin position="408"/>
        <end position="484"/>
    </location>
</feature>
<organism evidence="20 21">
    <name type="scientific">Sphingobacterium paludis</name>
    <dbReference type="NCBI Taxonomy" id="1476465"/>
    <lineage>
        <taxon>Bacteria</taxon>
        <taxon>Pseudomonadati</taxon>
        <taxon>Bacteroidota</taxon>
        <taxon>Sphingobacteriia</taxon>
        <taxon>Sphingobacteriales</taxon>
        <taxon>Sphingobacteriaceae</taxon>
        <taxon>Sphingobacterium</taxon>
    </lineage>
</organism>
<dbReference type="SUPFAM" id="SSF54991">
    <property type="entry name" value="Anticodon-binding domain of PheRS"/>
    <property type="match status" value="1"/>
</dbReference>
<dbReference type="Gene3D" id="3.30.70.380">
    <property type="entry name" value="Ferrodoxin-fold anticodon-binding domain"/>
    <property type="match status" value="1"/>
</dbReference>
<evidence type="ECO:0000256" key="16">
    <source>
        <dbReference type="PROSITE-ProRule" id="PRU00209"/>
    </source>
</evidence>
<dbReference type="GO" id="GO:0005524">
    <property type="term" value="F:ATP binding"/>
    <property type="evidence" value="ECO:0007669"/>
    <property type="project" value="UniProtKB-UniRule"/>
</dbReference>
<dbReference type="InterPro" id="IPR005147">
    <property type="entry name" value="tRNA_synthase_B5-dom"/>
</dbReference>
<dbReference type="EC" id="6.1.1.20" evidence="15"/>
<dbReference type="Pfam" id="PF03483">
    <property type="entry name" value="B3_4"/>
    <property type="match status" value="1"/>
</dbReference>
<keyword evidence="7 15" id="KW-0479">Metal-binding</keyword>
<evidence type="ECO:0000256" key="6">
    <source>
        <dbReference type="ARBA" id="ARBA00022598"/>
    </source>
</evidence>
<dbReference type="GO" id="GO:0006432">
    <property type="term" value="P:phenylalanyl-tRNA aminoacylation"/>
    <property type="evidence" value="ECO:0007669"/>
    <property type="project" value="UniProtKB-UniRule"/>
</dbReference>
<evidence type="ECO:0000256" key="9">
    <source>
        <dbReference type="ARBA" id="ARBA00022840"/>
    </source>
</evidence>
<dbReference type="InterPro" id="IPR041616">
    <property type="entry name" value="PheRS_beta_core"/>
</dbReference>
<evidence type="ECO:0000256" key="13">
    <source>
        <dbReference type="ARBA" id="ARBA00023146"/>
    </source>
</evidence>
<dbReference type="InterPro" id="IPR033714">
    <property type="entry name" value="tRNA_bind_bactPheRS"/>
</dbReference>
<dbReference type="SUPFAM" id="SSF46955">
    <property type="entry name" value="Putative DNA-binding domain"/>
    <property type="match status" value="1"/>
</dbReference>
<dbReference type="FunFam" id="3.50.40.10:FF:000001">
    <property type="entry name" value="Phenylalanine--tRNA ligase beta subunit"/>
    <property type="match status" value="1"/>
</dbReference>
<feature type="domain" description="FDX-ACB" evidence="18">
    <location>
        <begin position="704"/>
        <end position="797"/>
    </location>
</feature>
<dbReference type="Pfam" id="PF17759">
    <property type="entry name" value="tRNA_synthFbeta"/>
    <property type="match status" value="1"/>
</dbReference>
<dbReference type="InterPro" id="IPR036690">
    <property type="entry name" value="Fdx_antiC-bd_sf"/>
</dbReference>
<dbReference type="FunFam" id="2.40.50.140:FF:000045">
    <property type="entry name" value="Phenylalanine--tRNA ligase beta subunit"/>
    <property type="match status" value="1"/>
</dbReference>
<dbReference type="NCBIfam" id="NF045760">
    <property type="entry name" value="YtpR"/>
    <property type="match status" value="1"/>
</dbReference>
<proteinExistence type="inferred from homology"/>
<evidence type="ECO:0000313" key="21">
    <source>
        <dbReference type="Proteomes" id="UP000294752"/>
    </source>
</evidence>
<feature type="binding site" evidence="15">
    <location>
        <position position="472"/>
    </location>
    <ligand>
        <name>Mg(2+)</name>
        <dbReference type="ChEBI" id="CHEBI:18420"/>
        <note>shared with alpha subunit</note>
    </ligand>
</feature>
<comment type="subcellular location">
    <subcellularLocation>
        <location evidence="1 15">Cytoplasm</location>
    </subcellularLocation>
</comment>
<evidence type="ECO:0000256" key="5">
    <source>
        <dbReference type="ARBA" id="ARBA00022555"/>
    </source>
</evidence>
<dbReference type="SMART" id="SM00896">
    <property type="entry name" value="FDX-ACB"/>
    <property type="match status" value="1"/>
</dbReference>
<evidence type="ECO:0000256" key="14">
    <source>
        <dbReference type="ARBA" id="ARBA00049255"/>
    </source>
</evidence>
<comment type="caution">
    <text evidence="20">The sequence shown here is derived from an EMBL/GenBank/DDBJ whole genome shotgun (WGS) entry which is preliminary data.</text>
</comment>
<gene>
    <name evidence="15" type="primary">pheT</name>
    <name evidence="20" type="ORF">B0I21_101234</name>
</gene>
<dbReference type="SUPFAM" id="SSF56037">
    <property type="entry name" value="PheT/TilS domain"/>
    <property type="match status" value="1"/>
</dbReference>
<keyword evidence="4 15" id="KW-0963">Cytoplasm</keyword>
<evidence type="ECO:0000256" key="4">
    <source>
        <dbReference type="ARBA" id="ARBA00022490"/>
    </source>
</evidence>
<feature type="binding site" evidence="15">
    <location>
        <position position="471"/>
    </location>
    <ligand>
        <name>Mg(2+)</name>
        <dbReference type="ChEBI" id="CHEBI:18420"/>
        <note>shared with alpha subunit</note>
    </ligand>
</feature>
<keyword evidence="5 16" id="KW-0820">tRNA-binding</keyword>
<comment type="similarity">
    <text evidence="2 15">Belongs to the phenylalanyl-tRNA synthetase beta subunit family. Type 1 subfamily.</text>
</comment>
<dbReference type="Pfam" id="PF03484">
    <property type="entry name" value="B5"/>
    <property type="match status" value="1"/>
</dbReference>
<dbReference type="PROSITE" id="PS50886">
    <property type="entry name" value="TRBD"/>
    <property type="match status" value="1"/>
</dbReference>
<keyword evidence="13 15" id="KW-0030">Aminoacyl-tRNA synthetase</keyword>
<dbReference type="InterPro" id="IPR004532">
    <property type="entry name" value="Phe-tRNA-ligase_IIc_bsu_bact"/>
</dbReference>
<protein>
    <recommendedName>
        <fullName evidence="15">Phenylalanine--tRNA ligase beta subunit</fullName>
        <ecNumber evidence="15">6.1.1.20</ecNumber>
    </recommendedName>
    <alternativeName>
        <fullName evidence="15">Phenylalanyl-tRNA synthetase beta subunit</fullName>
        <shortName evidence="15">PheRS</shortName>
    </alternativeName>
</protein>
<evidence type="ECO:0000256" key="11">
    <source>
        <dbReference type="ARBA" id="ARBA00022884"/>
    </source>
</evidence>
<dbReference type="EMBL" id="SNZV01000001">
    <property type="protein sequence ID" value="TDS17369.1"/>
    <property type="molecule type" value="Genomic_DNA"/>
</dbReference>
<accession>A0A4R7D816</accession>
<keyword evidence="10 15" id="KW-0460">Magnesium</keyword>
<keyword evidence="21" id="KW-1185">Reference proteome</keyword>
<keyword evidence="12 15" id="KW-0648">Protein biosynthesis</keyword>
<evidence type="ECO:0000256" key="8">
    <source>
        <dbReference type="ARBA" id="ARBA00022741"/>
    </source>
</evidence>
<dbReference type="PANTHER" id="PTHR10947">
    <property type="entry name" value="PHENYLALANYL-TRNA SYNTHETASE BETA CHAIN AND LEUCINE-RICH REPEAT-CONTAINING PROTEIN 47"/>
    <property type="match status" value="1"/>
</dbReference>
<dbReference type="PANTHER" id="PTHR10947:SF0">
    <property type="entry name" value="PHENYLALANINE--TRNA LIGASE BETA SUBUNIT"/>
    <property type="match status" value="1"/>
</dbReference>
<evidence type="ECO:0000256" key="15">
    <source>
        <dbReference type="HAMAP-Rule" id="MF_00283"/>
    </source>
</evidence>
<dbReference type="InterPro" id="IPR045864">
    <property type="entry name" value="aa-tRNA-synth_II/BPL/LPL"/>
</dbReference>
<comment type="catalytic activity">
    <reaction evidence="14 15">
        <text>tRNA(Phe) + L-phenylalanine + ATP = L-phenylalanyl-tRNA(Phe) + AMP + diphosphate + H(+)</text>
        <dbReference type="Rhea" id="RHEA:19413"/>
        <dbReference type="Rhea" id="RHEA-COMP:9668"/>
        <dbReference type="Rhea" id="RHEA-COMP:9699"/>
        <dbReference type="ChEBI" id="CHEBI:15378"/>
        <dbReference type="ChEBI" id="CHEBI:30616"/>
        <dbReference type="ChEBI" id="CHEBI:33019"/>
        <dbReference type="ChEBI" id="CHEBI:58095"/>
        <dbReference type="ChEBI" id="CHEBI:78442"/>
        <dbReference type="ChEBI" id="CHEBI:78531"/>
        <dbReference type="ChEBI" id="CHEBI:456215"/>
        <dbReference type="EC" id="6.1.1.20"/>
    </reaction>
</comment>
<feature type="domain" description="TRNA-binding" evidence="17">
    <location>
        <begin position="42"/>
        <end position="155"/>
    </location>
</feature>